<dbReference type="PANTHER" id="PTHR43445:SF5">
    <property type="entry name" value="UDP-N-ACETYLMURAMATE--L-ALANYL-GAMMA-D-GLUTAMYL-MESO-2,6-DIAMINOHEPTANDIOATE LIGASE"/>
    <property type="match status" value="1"/>
</dbReference>
<dbReference type="Gene3D" id="3.90.190.20">
    <property type="entry name" value="Mur ligase, C-terminal domain"/>
    <property type="match status" value="1"/>
</dbReference>
<dbReference type="SUPFAM" id="SSF53244">
    <property type="entry name" value="MurD-like peptide ligases, peptide-binding domain"/>
    <property type="match status" value="1"/>
</dbReference>
<protein>
    <submittedName>
        <fullName evidence="3">UDP-N-acetylmuramate:L-alanyl-gamma-D-glutamyl-meso-diaminopimelate ligase</fullName>
        <ecNumber evidence="3">6.3.2.-</ecNumber>
    </submittedName>
</protein>
<dbReference type="RefSeq" id="WP_057953671.1">
    <property type="nucleotide sequence ID" value="NZ_CP013118.1"/>
</dbReference>
<name>A0A0S2I1X1_9BACT</name>
<evidence type="ECO:0000313" key="4">
    <source>
        <dbReference type="Proteomes" id="UP000064893"/>
    </source>
</evidence>
<dbReference type="InterPro" id="IPR036565">
    <property type="entry name" value="Mur-like_cat_sf"/>
</dbReference>
<feature type="domain" description="Mur ligase N-terminal catalytic" evidence="1">
    <location>
        <begin position="5"/>
        <end position="105"/>
    </location>
</feature>
<dbReference type="AlphaFoldDB" id="A0A0S2I1X1"/>
<dbReference type="OrthoDB" id="9804126at2"/>
<evidence type="ECO:0000259" key="2">
    <source>
        <dbReference type="Pfam" id="PF08245"/>
    </source>
</evidence>
<dbReference type="SUPFAM" id="SSF53623">
    <property type="entry name" value="MurD-like peptide ligases, catalytic domain"/>
    <property type="match status" value="1"/>
</dbReference>
<dbReference type="EC" id="6.3.2.-" evidence="3"/>
<evidence type="ECO:0000313" key="3">
    <source>
        <dbReference type="EMBL" id="ALO16285.1"/>
    </source>
</evidence>
<sequence>MKKQKIHFIAIGGSAMHNLAIALHKKGLQITGSDDEIFDPSRSRLEKFKLLPKEEGWHPERITRDLDAVILGMHAKKDNPELAQAKKIGIKVYSYPEYLYEQTKNKKRVAIAGSHGKTTTTALIMHVLKYADIKFDYMVGASLDGFDTMVNLEEKNDLAIFEADEYLSSPIDMRSKFLWYKPHISVVTGIAWDHINVFPTFDSYLNTFKQFLQTLPERGKVFYFEKDTELRRLIKAEQNIQTISYSGFSGKFNSNGSTVEVNGKTIHAPIFGNHNLQNLHAAYLVLKELGIEDETFSAAIESFKGASRRLQTLIDGQNPVYFDFAHAPSKVAATIKAIKEKHPRKKVLACLELHTFSSLNKAFIPHYEGSMNPAEKAIVYFNPHTLEHKGMPSLDKDFLFAAFRHKDLSISTNSSEVLKQIEAEHKESNVVVIMTSGSFDGVDFKEWVSTRQ</sequence>
<dbReference type="InterPro" id="IPR036615">
    <property type="entry name" value="Mur_ligase_C_dom_sf"/>
</dbReference>
<dbReference type="Gene3D" id="3.40.1190.10">
    <property type="entry name" value="Mur-like, catalytic domain"/>
    <property type="match status" value="1"/>
</dbReference>
<dbReference type="EMBL" id="CP013118">
    <property type="protein sequence ID" value="ALO16285.1"/>
    <property type="molecule type" value="Genomic_DNA"/>
</dbReference>
<dbReference type="PATRIC" id="fig|1307839.3.peg.2795"/>
<dbReference type="Pfam" id="PF08245">
    <property type="entry name" value="Mur_ligase_M"/>
    <property type="match status" value="1"/>
</dbReference>
<dbReference type="Proteomes" id="UP000064893">
    <property type="component" value="Chromosome"/>
</dbReference>
<dbReference type="GO" id="GO:0016881">
    <property type="term" value="F:acid-amino acid ligase activity"/>
    <property type="evidence" value="ECO:0007669"/>
    <property type="project" value="InterPro"/>
</dbReference>
<keyword evidence="4" id="KW-1185">Reference proteome</keyword>
<dbReference type="Pfam" id="PF01225">
    <property type="entry name" value="Mur_ligase"/>
    <property type="match status" value="1"/>
</dbReference>
<dbReference type="PANTHER" id="PTHR43445">
    <property type="entry name" value="UDP-N-ACETYLMURAMATE--L-ALANINE LIGASE-RELATED"/>
    <property type="match status" value="1"/>
</dbReference>
<dbReference type="Gene3D" id="3.40.50.720">
    <property type="entry name" value="NAD(P)-binding Rossmann-like Domain"/>
    <property type="match status" value="1"/>
</dbReference>
<keyword evidence="3" id="KW-0436">Ligase</keyword>
<accession>A0A0S2I1X1</accession>
<dbReference type="GO" id="GO:0005524">
    <property type="term" value="F:ATP binding"/>
    <property type="evidence" value="ECO:0007669"/>
    <property type="project" value="InterPro"/>
</dbReference>
<dbReference type="KEGG" id="blq:L21SP5_02662"/>
<dbReference type="InterPro" id="IPR000713">
    <property type="entry name" value="Mur_ligase_N"/>
</dbReference>
<dbReference type="InterPro" id="IPR050061">
    <property type="entry name" value="MurCDEF_pg_biosynth"/>
</dbReference>
<organism evidence="3 4">
    <name type="scientific">Salinivirga cyanobacteriivorans</name>
    <dbReference type="NCBI Taxonomy" id="1307839"/>
    <lineage>
        <taxon>Bacteria</taxon>
        <taxon>Pseudomonadati</taxon>
        <taxon>Bacteroidota</taxon>
        <taxon>Bacteroidia</taxon>
        <taxon>Bacteroidales</taxon>
        <taxon>Salinivirgaceae</taxon>
        <taxon>Salinivirga</taxon>
    </lineage>
</organism>
<proteinExistence type="predicted"/>
<feature type="domain" description="Mur ligase central" evidence="2">
    <location>
        <begin position="111"/>
        <end position="285"/>
    </location>
</feature>
<dbReference type="InterPro" id="IPR013221">
    <property type="entry name" value="Mur_ligase_cen"/>
</dbReference>
<reference evidence="3 4" key="1">
    <citation type="submission" date="2015-11" db="EMBL/GenBank/DDBJ databases">
        <title>Description and complete genome sequence of a novel strain predominating in hypersaline microbial mats and representing a new family of the Bacteriodetes phylum.</title>
        <authorList>
            <person name="Spring S."/>
            <person name="Bunk B."/>
            <person name="Sproer C."/>
            <person name="Klenk H.-P."/>
        </authorList>
    </citation>
    <scope>NUCLEOTIDE SEQUENCE [LARGE SCALE GENOMIC DNA]</scope>
    <source>
        <strain evidence="3 4">L21-Spi-D4</strain>
    </source>
</reference>
<dbReference type="STRING" id="1307839.L21SP5_02662"/>
<evidence type="ECO:0000259" key="1">
    <source>
        <dbReference type="Pfam" id="PF01225"/>
    </source>
</evidence>
<dbReference type="SUPFAM" id="SSF51984">
    <property type="entry name" value="MurCD N-terminal domain"/>
    <property type="match status" value="1"/>
</dbReference>
<gene>
    <name evidence="3" type="primary">mpl</name>
    <name evidence="3" type="ORF">L21SP5_02662</name>
</gene>